<dbReference type="Proteomes" id="UP000184330">
    <property type="component" value="Unassembled WGS sequence"/>
</dbReference>
<protein>
    <submittedName>
        <fullName evidence="1">Uncharacterized protein</fullName>
    </submittedName>
</protein>
<name>A0A1L7XU62_9HELO</name>
<proteinExistence type="predicted"/>
<keyword evidence="2" id="KW-1185">Reference proteome</keyword>
<gene>
    <name evidence="1" type="ORF">PAC_18459</name>
</gene>
<dbReference type="OrthoDB" id="5364844at2759"/>
<dbReference type="AlphaFoldDB" id="A0A1L7XU62"/>
<organism evidence="1 2">
    <name type="scientific">Phialocephala subalpina</name>
    <dbReference type="NCBI Taxonomy" id="576137"/>
    <lineage>
        <taxon>Eukaryota</taxon>
        <taxon>Fungi</taxon>
        <taxon>Dikarya</taxon>
        <taxon>Ascomycota</taxon>
        <taxon>Pezizomycotina</taxon>
        <taxon>Leotiomycetes</taxon>
        <taxon>Helotiales</taxon>
        <taxon>Mollisiaceae</taxon>
        <taxon>Phialocephala</taxon>
        <taxon>Phialocephala fortinii species complex</taxon>
    </lineage>
</organism>
<dbReference type="EMBL" id="FJOG01000056">
    <property type="protein sequence ID" value="CZR68560.1"/>
    <property type="molecule type" value="Genomic_DNA"/>
</dbReference>
<accession>A0A1L7XU62</accession>
<reference evidence="1 2" key="1">
    <citation type="submission" date="2016-03" db="EMBL/GenBank/DDBJ databases">
        <authorList>
            <person name="Ploux O."/>
        </authorList>
    </citation>
    <scope>NUCLEOTIDE SEQUENCE [LARGE SCALE GENOMIC DNA]</scope>
    <source>
        <strain evidence="1 2">UAMH 11012</strain>
    </source>
</reference>
<sequence length="242" mass="28226">MRLRNRKWVFTTPEAEEAHNTEVLKRFRDTREFYPRSHVRRAWLRFPLLITLSPELQLPFVTFDHLQDFCNKSIAIYGANTNINTLDCQYMEWMEETSTLIGSWRNTWETAADVEYVRAMDQPQYHKLKPLYRALLMVIEEETEINGEKTLVKLVRIGVTVGLSAPINFEEFGKPNEDVITLTLEQALDLVIRLENKVEEAFPRQDITILHRHLGATPSLKNSGYTDKPIVGPSSDWFKDEV</sequence>
<evidence type="ECO:0000313" key="2">
    <source>
        <dbReference type="Proteomes" id="UP000184330"/>
    </source>
</evidence>
<evidence type="ECO:0000313" key="1">
    <source>
        <dbReference type="EMBL" id="CZR68560.1"/>
    </source>
</evidence>